<comment type="subcellular location">
    <subcellularLocation>
        <location evidence="2">Cell membrane</location>
        <topology evidence="2">Lipid-anchor</topology>
    </subcellularLocation>
</comment>
<evidence type="ECO:0000256" key="3">
    <source>
        <dbReference type="ARBA" id="ARBA00008725"/>
    </source>
</evidence>
<accession>A0A2W0H8G5</accession>
<dbReference type="Proteomes" id="UP000248066">
    <property type="component" value="Unassembled WGS sequence"/>
</dbReference>
<dbReference type="GO" id="GO:0006817">
    <property type="term" value="P:phosphate ion transport"/>
    <property type="evidence" value="ECO:0007669"/>
    <property type="project" value="UniProtKB-KW"/>
</dbReference>
<gene>
    <name evidence="11" type="ORF">CR205_02340</name>
</gene>
<evidence type="ECO:0000256" key="8">
    <source>
        <dbReference type="ARBA" id="ARBA00023288"/>
    </source>
</evidence>
<sequence>MDQLGTKIGYSFLITLLALFAGVIGTVFATLVSQHYLFYSYYIPAFVIGFWVILNLGVFRLLKGNVFRVSLLIFSSLAAAVLIGFQIYQGWYDSLEIADGQEVDLYQYKPFQEHTKAVSLDMEASFSLQAGDELPVLDGATALYPVYSAFAQAVYPEQDYDLFDSEVMANQTHRAYASLINGDVDMIFAAGPSDFQLERADEQGVELEFTPIGREAFVFFVNARNPVTNLTIEEIQGIYSGEITDWSEVGGGNEVIRAFQRPPDSGSQTALENLMEGHTLMDAPTDDVVTGMGGIISETANYRNHRNAIGYSFRFFSTVMIENHNIRHLQIEGVPPTPETIRDGTYPIADSFYAVTAGSDNPNIDPFLEWILSEEGQEFIERTGYVPVE</sequence>
<feature type="transmembrane region" description="Helical" evidence="9">
    <location>
        <begin position="12"/>
        <end position="33"/>
    </location>
</feature>
<keyword evidence="9" id="KW-0472">Membrane</keyword>
<evidence type="ECO:0000259" key="10">
    <source>
        <dbReference type="Pfam" id="PF12849"/>
    </source>
</evidence>
<evidence type="ECO:0000256" key="9">
    <source>
        <dbReference type="SAM" id="Phobius"/>
    </source>
</evidence>
<dbReference type="Gene3D" id="3.40.190.10">
    <property type="entry name" value="Periplasmic binding protein-like II"/>
    <property type="match status" value="2"/>
</dbReference>
<evidence type="ECO:0000256" key="5">
    <source>
        <dbReference type="ARBA" id="ARBA00022592"/>
    </source>
</evidence>
<comment type="caution">
    <text evidence="11">The sequence shown here is derived from an EMBL/GenBank/DDBJ whole genome shotgun (WGS) entry which is preliminary data.</text>
</comment>
<comment type="subunit">
    <text evidence="4">The complex is composed of two ATP-binding proteins (PstB), two transmembrane proteins (PstC and PstA) and a solute-binding protein (PstS).</text>
</comment>
<feature type="transmembrane region" description="Helical" evidence="9">
    <location>
        <begin position="69"/>
        <end position="88"/>
    </location>
</feature>
<feature type="transmembrane region" description="Helical" evidence="9">
    <location>
        <begin position="39"/>
        <end position="62"/>
    </location>
</feature>
<evidence type="ECO:0000256" key="6">
    <source>
        <dbReference type="ARBA" id="ARBA00022729"/>
    </source>
</evidence>
<dbReference type="PANTHER" id="PTHR30570:SF1">
    <property type="entry name" value="PHOSPHATE-BINDING PROTEIN PSTS"/>
    <property type="match status" value="1"/>
</dbReference>
<dbReference type="Pfam" id="PF12849">
    <property type="entry name" value="PBP_like_2"/>
    <property type="match status" value="1"/>
</dbReference>
<dbReference type="SUPFAM" id="SSF53850">
    <property type="entry name" value="Periplasmic binding protein-like II"/>
    <property type="match status" value="1"/>
</dbReference>
<organism evidence="11 12">
    <name type="scientific">Alteribacter lacisalsi</name>
    <dbReference type="NCBI Taxonomy" id="2045244"/>
    <lineage>
        <taxon>Bacteria</taxon>
        <taxon>Bacillati</taxon>
        <taxon>Bacillota</taxon>
        <taxon>Bacilli</taxon>
        <taxon>Bacillales</taxon>
        <taxon>Bacillaceae</taxon>
        <taxon>Alteribacter</taxon>
    </lineage>
</organism>
<keyword evidence="9" id="KW-0812">Transmembrane</keyword>
<evidence type="ECO:0000256" key="1">
    <source>
        <dbReference type="ARBA" id="ARBA00002841"/>
    </source>
</evidence>
<dbReference type="InterPro" id="IPR050811">
    <property type="entry name" value="Phosphate_ABC_transporter"/>
</dbReference>
<protein>
    <recommendedName>
        <fullName evidence="10">PBP domain-containing protein</fullName>
    </recommendedName>
</protein>
<comment type="similarity">
    <text evidence="3">Belongs to the PstS family.</text>
</comment>
<dbReference type="InterPro" id="IPR024370">
    <property type="entry name" value="PBP_domain"/>
</dbReference>
<evidence type="ECO:0000313" key="11">
    <source>
        <dbReference type="EMBL" id="PYZ97457.1"/>
    </source>
</evidence>
<dbReference type="GO" id="GO:0005886">
    <property type="term" value="C:plasma membrane"/>
    <property type="evidence" value="ECO:0007669"/>
    <property type="project" value="UniProtKB-SubCell"/>
</dbReference>
<evidence type="ECO:0000256" key="4">
    <source>
        <dbReference type="ARBA" id="ARBA00011529"/>
    </source>
</evidence>
<keyword evidence="7" id="KW-0564">Palmitate</keyword>
<keyword evidence="9" id="KW-1133">Transmembrane helix</keyword>
<feature type="domain" description="PBP" evidence="10">
    <location>
        <begin position="138"/>
        <end position="375"/>
    </location>
</feature>
<comment type="function">
    <text evidence="1">Part of the ABC transporter complex PstSACB involved in phosphate import.</text>
</comment>
<keyword evidence="12" id="KW-1185">Reference proteome</keyword>
<dbReference type="AlphaFoldDB" id="A0A2W0H8G5"/>
<dbReference type="OrthoDB" id="9790048at2"/>
<evidence type="ECO:0000256" key="7">
    <source>
        <dbReference type="ARBA" id="ARBA00023139"/>
    </source>
</evidence>
<keyword evidence="8" id="KW-0449">Lipoprotein</keyword>
<dbReference type="PANTHER" id="PTHR30570">
    <property type="entry name" value="PERIPLASMIC PHOSPHATE BINDING COMPONENT OF PHOSPHATE ABC TRANSPORTER"/>
    <property type="match status" value="1"/>
</dbReference>
<keyword evidence="5" id="KW-0592">Phosphate transport</keyword>
<proteinExistence type="inferred from homology"/>
<evidence type="ECO:0000256" key="2">
    <source>
        <dbReference type="ARBA" id="ARBA00004193"/>
    </source>
</evidence>
<keyword evidence="6" id="KW-0732">Signal</keyword>
<reference evidence="11 12" key="1">
    <citation type="submission" date="2017-10" db="EMBL/GenBank/DDBJ databases">
        <title>Bacillus sp. nov., a halophilic bacterium isolated from a Yangshapao Lake.</title>
        <authorList>
            <person name="Wang H."/>
        </authorList>
    </citation>
    <scope>NUCLEOTIDE SEQUENCE [LARGE SCALE GENOMIC DNA]</scope>
    <source>
        <strain evidence="11 12">YSP-3</strain>
    </source>
</reference>
<evidence type="ECO:0000313" key="12">
    <source>
        <dbReference type="Proteomes" id="UP000248066"/>
    </source>
</evidence>
<name>A0A2W0H8G5_9BACI</name>
<dbReference type="EMBL" id="PDOF01000001">
    <property type="protein sequence ID" value="PYZ97457.1"/>
    <property type="molecule type" value="Genomic_DNA"/>
</dbReference>
<keyword evidence="5" id="KW-0813">Transport</keyword>
<dbReference type="RefSeq" id="WP_110516557.1">
    <property type="nucleotide sequence ID" value="NZ_PDOF01000001.1"/>
</dbReference>